<reference evidence="2 3" key="2">
    <citation type="journal article" date="2017" name="Int. J. Syst. Evol. Microbiol.">
        <title>Gordonia phthalatica sp. nov., a di-n-butyl phthalate-degrading bacterium isolated from activated sludge.</title>
        <authorList>
            <person name="Jin D."/>
            <person name="Kong X."/>
            <person name="Jia M."/>
            <person name="Yu X."/>
            <person name="Wang X."/>
            <person name="Zhuang X."/>
            <person name="Deng Y."/>
            <person name="Bai Z."/>
        </authorList>
    </citation>
    <scope>NUCLEOTIDE SEQUENCE [LARGE SCALE GENOMIC DNA]</scope>
    <source>
        <strain evidence="2 3">QH-11</strain>
    </source>
</reference>
<proteinExistence type="predicted"/>
<dbReference type="Proteomes" id="UP000063789">
    <property type="component" value="Chromosome"/>
</dbReference>
<organism evidence="2 3">
    <name type="scientific">Gordonia phthalatica</name>
    <dbReference type="NCBI Taxonomy" id="1136941"/>
    <lineage>
        <taxon>Bacteria</taxon>
        <taxon>Bacillati</taxon>
        <taxon>Actinomycetota</taxon>
        <taxon>Actinomycetes</taxon>
        <taxon>Mycobacteriales</taxon>
        <taxon>Gordoniaceae</taxon>
        <taxon>Gordonia</taxon>
    </lineage>
</organism>
<reference evidence="3" key="1">
    <citation type="submission" date="2015-06" db="EMBL/GenBank/DDBJ databases">
        <title>Complete genome sequence and metabolic analysis of phthalate degradation pathway in Gordonia sp. QH-11.</title>
        <authorList>
            <person name="Jin D."/>
            <person name="Kong X."/>
            <person name="Bai Z."/>
        </authorList>
    </citation>
    <scope>NUCLEOTIDE SEQUENCE [LARGE SCALE GENOMIC DNA]</scope>
    <source>
        <strain evidence="3">QH-11</strain>
    </source>
</reference>
<evidence type="ECO:0000313" key="3">
    <source>
        <dbReference type="Proteomes" id="UP000063789"/>
    </source>
</evidence>
<dbReference type="EMBL" id="CP011853">
    <property type="protein sequence ID" value="ALG86290.1"/>
    <property type="molecule type" value="Genomic_DNA"/>
</dbReference>
<gene>
    <name evidence="2" type="ORF">ACH46_19600</name>
</gene>
<evidence type="ECO:0000256" key="1">
    <source>
        <dbReference type="SAM" id="Phobius"/>
    </source>
</evidence>
<keyword evidence="3" id="KW-1185">Reference proteome</keyword>
<evidence type="ECO:0000313" key="2">
    <source>
        <dbReference type="EMBL" id="ALG86290.1"/>
    </source>
</evidence>
<protein>
    <submittedName>
        <fullName evidence="2">Uncharacterized protein</fullName>
    </submittedName>
</protein>
<sequence length="65" mass="7609">MTAQTWVALVVGLLATAGVVGTLWQRQRSEATDRFHRLQHEARVEWWKRYQWAVEQSDSRSPKAQ</sequence>
<keyword evidence="1" id="KW-1133">Transmembrane helix</keyword>
<dbReference type="OrthoDB" id="4479226at2"/>
<keyword evidence="1" id="KW-0472">Membrane</keyword>
<dbReference type="KEGG" id="goq:ACH46_19600"/>
<dbReference type="RefSeq" id="WP_062394461.1">
    <property type="nucleotide sequence ID" value="NZ_CP011853.1"/>
</dbReference>
<name>A0A0N9NJX2_9ACTN</name>
<dbReference type="STRING" id="1136941.ACH46_19600"/>
<feature type="transmembrane region" description="Helical" evidence="1">
    <location>
        <begin position="6"/>
        <end position="24"/>
    </location>
</feature>
<dbReference type="PATRIC" id="fig|1136941.3.peg.4012"/>
<keyword evidence="1" id="KW-0812">Transmembrane</keyword>
<accession>A0A0N9NJX2</accession>
<dbReference type="AlphaFoldDB" id="A0A0N9NJX2"/>